<feature type="domain" description="Ig-like" evidence="4">
    <location>
        <begin position="65"/>
        <end position="174"/>
    </location>
</feature>
<reference evidence="5 6" key="1">
    <citation type="submission" date="2013-12" db="EMBL/GenBank/DDBJ databases">
        <title>Draft genome of the parsitic nematode Ancylostoma duodenale.</title>
        <authorList>
            <person name="Mitreva M."/>
        </authorList>
    </citation>
    <scope>NUCLEOTIDE SEQUENCE [LARGE SCALE GENOMIC DNA]</scope>
    <source>
        <strain evidence="5 6">Zhejiang</strain>
    </source>
</reference>
<keyword evidence="6" id="KW-1185">Reference proteome</keyword>
<dbReference type="SMART" id="SM00409">
    <property type="entry name" value="IG"/>
    <property type="match status" value="1"/>
</dbReference>
<evidence type="ECO:0000313" key="6">
    <source>
        <dbReference type="Proteomes" id="UP000054047"/>
    </source>
</evidence>
<dbReference type="Gene3D" id="2.60.40.10">
    <property type="entry name" value="Immunoglobulins"/>
    <property type="match status" value="2"/>
</dbReference>
<evidence type="ECO:0000313" key="5">
    <source>
        <dbReference type="EMBL" id="KIH51691.1"/>
    </source>
</evidence>
<keyword evidence="2" id="KW-1015">Disulfide bond</keyword>
<dbReference type="InterPro" id="IPR003598">
    <property type="entry name" value="Ig_sub2"/>
</dbReference>
<accession>A0A0C2G3P8</accession>
<dbReference type="SUPFAM" id="SSF48726">
    <property type="entry name" value="Immunoglobulin"/>
    <property type="match status" value="2"/>
</dbReference>
<evidence type="ECO:0000256" key="1">
    <source>
        <dbReference type="ARBA" id="ARBA00022737"/>
    </source>
</evidence>
<dbReference type="OrthoDB" id="5969272at2759"/>
<organism evidence="5 6">
    <name type="scientific">Ancylostoma duodenale</name>
    <dbReference type="NCBI Taxonomy" id="51022"/>
    <lineage>
        <taxon>Eukaryota</taxon>
        <taxon>Metazoa</taxon>
        <taxon>Ecdysozoa</taxon>
        <taxon>Nematoda</taxon>
        <taxon>Chromadorea</taxon>
        <taxon>Rhabditida</taxon>
        <taxon>Rhabditina</taxon>
        <taxon>Rhabditomorpha</taxon>
        <taxon>Strongyloidea</taxon>
        <taxon>Ancylostomatidae</taxon>
        <taxon>Ancylostomatinae</taxon>
        <taxon>Ancylostoma</taxon>
    </lineage>
</organism>
<dbReference type="InterPro" id="IPR013098">
    <property type="entry name" value="Ig_I-set"/>
</dbReference>
<dbReference type="Proteomes" id="UP000054047">
    <property type="component" value="Unassembled WGS sequence"/>
</dbReference>
<dbReference type="InterPro" id="IPR003599">
    <property type="entry name" value="Ig_sub"/>
</dbReference>
<proteinExistence type="predicted"/>
<evidence type="ECO:0000256" key="3">
    <source>
        <dbReference type="ARBA" id="ARBA00023319"/>
    </source>
</evidence>
<dbReference type="PANTHER" id="PTHR47633">
    <property type="entry name" value="IMMUNOGLOBULIN"/>
    <property type="match status" value="1"/>
</dbReference>
<dbReference type="PROSITE" id="PS50835">
    <property type="entry name" value="IG_LIKE"/>
    <property type="match status" value="1"/>
</dbReference>
<dbReference type="InterPro" id="IPR036179">
    <property type="entry name" value="Ig-like_dom_sf"/>
</dbReference>
<keyword evidence="3" id="KW-0393">Immunoglobulin domain</keyword>
<gene>
    <name evidence="5" type="ORF">ANCDUO_18217</name>
</gene>
<dbReference type="EMBL" id="KN745784">
    <property type="protein sequence ID" value="KIH51691.1"/>
    <property type="molecule type" value="Genomic_DNA"/>
</dbReference>
<evidence type="ECO:0000256" key="2">
    <source>
        <dbReference type="ARBA" id="ARBA00023157"/>
    </source>
</evidence>
<dbReference type="InterPro" id="IPR007110">
    <property type="entry name" value="Ig-like_dom"/>
</dbReference>
<name>A0A0C2G3P8_9BILA</name>
<keyword evidence="1" id="KW-0677">Repeat</keyword>
<dbReference type="InterPro" id="IPR013783">
    <property type="entry name" value="Ig-like_fold"/>
</dbReference>
<dbReference type="SMART" id="SM00408">
    <property type="entry name" value="IGc2"/>
    <property type="match status" value="1"/>
</dbReference>
<dbReference type="AlphaFoldDB" id="A0A0C2G3P8"/>
<evidence type="ECO:0000259" key="4">
    <source>
        <dbReference type="PROSITE" id="PS50835"/>
    </source>
</evidence>
<sequence length="198" mass="21423">MTESIEIRNTPDGACRVRIARFGREEVGVYQCVAKNPLGVADTRSTYTVEVVEQEEIIEKNEYAPRFNPGLQDKTVSAGQSIRLSCAVDAVPKAGVGISSRSMQVSGENQLEDFQIVWYKDGLPLRSGGRFTISASEDGTCTLDINDAVAGDEGAYRCVASNEHGSTNTSCSVTVKVPKAEVSVHCGISRAHMLRHCH</sequence>
<dbReference type="Pfam" id="PF07679">
    <property type="entry name" value="I-set"/>
    <property type="match status" value="1"/>
</dbReference>
<dbReference type="FunFam" id="2.60.40.10:FF:000032">
    <property type="entry name" value="palladin isoform X1"/>
    <property type="match status" value="1"/>
</dbReference>
<protein>
    <submittedName>
        <fullName evidence="5">Immunoglobulin I-set domain protein</fullName>
    </submittedName>
</protein>